<keyword evidence="5 15" id="KW-0808">Transferase</keyword>
<name>A0A9Q3W7M4_9GAMM</name>
<dbReference type="NCBIfam" id="NF002677">
    <property type="entry name" value="PRK02406.1"/>
    <property type="match status" value="1"/>
</dbReference>
<dbReference type="FunFam" id="3.40.1170.60:FF:000001">
    <property type="entry name" value="DNA polymerase IV"/>
    <property type="match status" value="1"/>
</dbReference>
<organism evidence="18 19">
    <name type="scientific">Alloalcanivorax xenomutans</name>
    <dbReference type="NCBI Taxonomy" id="1094342"/>
    <lineage>
        <taxon>Bacteria</taxon>
        <taxon>Pseudomonadati</taxon>
        <taxon>Pseudomonadota</taxon>
        <taxon>Gammaproteobacteria</taxon>
        <taxon>Oceanospirillales</taxon>
        <taxon>Alcanivoracaceae</taxon>
        <taxon>Alloalcanivorax</taxon>
    </lineage>
</organism>
<dbReference type="FunFam" id="1.10.150.20:FF:000019">
    <property type="entry name" value="DNA polymerase IV"/>
    <property type="match status" value="1"/>
</dbReference>
<keyword evidence="4 15" id="KW-0963">Cytoplasm</keyword>
<keyword evidence="19" id="KW-1185">Reference proteome</keyword>
<keyword evidence="6 15" id="KW-0548">Nucleotidyltransferase</keyword>
<dbReference type="PROSITE" id="PS50173">
    <property type="entry name" value="UMUC"/>
    <property type="match status" value="1"/>
</dbReference>
<dbReference type="PANTHER" id="PTHR11076:SF33">
    <property type="entry name" value="DNA POLYMERASE KAPPA"/>
    <property type="match status" value="1"/>
</dbReference>
<feature type="region of interest" description="Disordered" evidence="16">
    <location>
        <begin position="342"/>
        <end position="362"/>
    </location>
</feature>
<feature type="binding site" evidence="15">
    <location>
        <position position="9"/>
    </location>
    <ligand>
        <name>Mg(2+)</name>
        <dbReference type="ChEBI" id="CHEBI:18420"/>
    </ligand>
</feature>
<keyword evidence="9 15" id="KW-0227">DNA damage</keyword>
<feature type="compositionally biased region" description="Basic and acidic residues" evidence="16">
    <location>
        <begin position="350"/>
        <end position="362"/>
    </location>
</feature>
<dbReference type="GO" id="GO:0009432">
    <property type="term" value="P:SOS response"/>
    <property type="evidence" value="ECO:0007669"/>
    <property type="project" value="TreeGrafter"/>
</dbReference>
<dbReference type="Gene3D" id="3.30.70.270">
    <property type="match status" value="1"/>
</dbReference>
<dbReference type="GeneID" id="94687713"/>
<dbReference type="InterPro" id="IPR043502">
    <property type="entry name" value="DNA/RNA_pol_sf"/>
</dbReference>
<dbReference type="InterPro" id="IPR050116">
    <property type="entry name" value="DNA_polymerase-Y"/>
</dbReference>
<dbReference type="GO" id="GO:0005829">
    <property type="term" value="C:cytosol"/>
    <property type="evidence" value="ECO:0007669"/>
    <property type="project" value="TreeGrafter"/>
</dbReference>
<evidence type="ECO:0000256" key="16">
    <source>
        <dbReference type="SAM" id="MobiDB-lite"/>
    </source>
</evidence>
<evidence type="ECO:0000313" key="18">
    <source>
        <dbReference type="EMBL" id="MCE7510034.1"/>
    </source>
</evidence>
<keyword evidence="8 15" id="KW-0479">Metal-binding</keyword>
<evidence type="ECO:0000256" key="6">
    <source>
        <dbReference type="ARBA" id="ARBA00022695"/>
    </source>
</evidence>
<evidence type="ECO:0000313" key="19">
    <source>
        <dbReference type="Proteomes" id="UP001107961"/>
    </source>
</evidence>
<evidence type="ECO:0000256" key="12">
    <source>
        <dbReference type="ARBA" id="ARBA00023125"/>
    </source>
</evidence>
<protein>
    <recommendedName>
        <fullName evidence="15">DNA polymerase IV</fullName>
        <shortName evidence="15">Pol IV</shortName>
        <ecNumber evidence="15">2.7.7.7</ecNumber>
    </recommendedName>
</protein>
<dbReference type="Pfam" id="PF21999">
    <property type="entry name" value="IMS_HHH_1"/>
    <property type="match status" value="1"/>
</dbReference>
<accession>A0A9Q3W7M4</accession>
<dbReference type="InterPro" id="IPR017961">
    <property type="entry name" value="DNA_pol_Y-fam_little_finger"/>
</dbReference>
<evidence type="ECO:0000256" key="9">
    <source>
        <dbReference type="ARBA" id="ARBA00022763"/>
    </source>
</evidence>
<dbReference type="InterPro" id="IPR043128">
    <property type="entry name" value="Rev_trsase/Diguanyl_cyclase"/>
</dbReference>
<evidence type="ECO:0000256" key="1">
    <source>
        <dbReference type="ARBA" id="ARBA00004496"/>
    </source>
</evidence>
<dbReference type="EC" id="2.7.7.7" evidence="15"/>
<evidence type="ECO:0000259" key="17">
    <source>
        <dbReference type="PROSITE" id="PS50173"/>
    </source>
</evidence>
<comment type="caution">
    <text evidence="18">The sequence shown here is derived from an EMBL/GenBank/DDBJ whole genome shotgun (WGS) entry which is preliminary data.</text>
</comment>
<keyword evidence="13 15" id="KW-0234">DNA repair</keyword>
<reference evidence="18" key="1">
    <citation type="submission" date="2022-01" db="EMBL/GenBank/DDBJ databases">
        <authorList>
            <person name="Karlyshev A.V."/>
            <person name="Jaspars M."/>
        </authorList>
    </citation>
    <scope>NUCLEOTIDE SEQUENCE</scope>
    <source>
        <strain evidence="18">AGSA3-2</strain>
    </source>
</reference>
<dbReference type="AlphaFoldDB" id="A0A9Q3W7M4"/>
<comment type="subunit">
    <text evidence="15">Monomer.</text>
</comment>
<dbReference type="Gene3D" id="3.30.1490.100">
    <property type="entry name" value="DNA polymerase, Y-family, little finger domain"/>
    <property type="match status" value="1"/>
</dbReference>
<evidence type="ECO:0000256" key="10">
    <source>
        <dbReference type="ARBA" id="ARBA00022842"/>
    </source>
</evidence>
<keyword evidence="12 15" id="KW-0238">DNA-binding</keyword>
<dbReference type="InterPro" id="IPR001126">
    <property type="entry name" value="UmuC"/>
</dbReference>
<evidence type="ECO:0000256" key="5">
    <source>
        <dbReference type="ARBA" id="ARBA00022679"/>
    </source>
</evidence>
<keyword evidence="11 15" id="KW-0239">DNA-directed DNA polymerase</keyword>
<feature type="domain" description="UmuC" evidence="17">
    <location>
        <begin position="5"/>
        <end position="186"/>
    </location>
</feature>
<proteinExistence type="inferred from homology"/>
<dbReference type="Pfam" id="PF00817">
    <property type="entry name" value="IMS"/>
    <property type="match status" value="1"/>
</dbReference>
<dbReference type="Gene3D" id="3.40.1170.60">
    <property type="match status" value="1"/>
</dbReference>
<evidence type="ECO:0000256" key="13">
    <source>
        <dbReference type="ARBA" id="ARBA00023204"/>
    </source>
</evidence>
<dbReference type="GO" id="GO:0003887">
    <property type="term" value="F:DNA-directed DNA polymerase activity"/>
    <property type="evidence" value="ECO:0007669"/>
    <property type="project" value="UniProtKB-UniRule"/>
</dbReference>
<dbReference type="Pfam" id="PF11799">
    <property type="entry name" value="IMS_C"/>
    <property type="match status" value="1"/>
</dbReference>
<dbReference type="GO" id="GO:0006261">
    <property type="term" value="P:DNA-templated DNA replication"/>
    <property type="evidence" value="ECO:0007669"/>
    <property type="project" value="UniProtKB-UniRule"/>
</dbReference>
<evidence type="ECO:0000256" key="3">
    <source>
        <dbReference type="ARBA" id="ARBA00022457"/>
    </source>
</evidence>
<dbReference type="Gene3D" id="1.10.150.20">
    <property type="entry name" value="5' to 3' exonuclease, C-terminal subdomain"/>
    <property type="match status" value="1"/>
</dbReference>
<evidence type="ECO:0000256" key="11">
    <source>
        <dbReference type="ARBA" id="ARBA00022932"/>
    </source>
</evidence>
<sequence>MSRKIIHVDCDCFYAAVEVRDEPRLRGRPVAVGGDPQRRGVIATCNYPARDFGVRSAMSSAHALRLCPELVILRPDFDKYRRVSAQIQDIFRTFTPIIEPLSLDEAFLDVSESPLHSNSATRIAEAIRQRVRDNVGITVSAGVAPNKFLAKVASDWRKPDGLFVIAPDQVSDFVAALPVTRIFGVGRVTAEKMALRGIRTCADLQPLSRLELAQQFGSFGERLYHLCRGEDDRPVQTSRRRKSVSVEETYHQDLTHFSDWLRELEALMPRLEQRLDRLDSHYLVQGLTVKVRYNDFRIVSADQTETALDKAVFEHLLRQLWERHSAPVRLLGIGARLRDLKSPQQPDLFPEERERALREKRQ</sequence>
<dbReference type="Proteomes" id="UP001107961">
    <property type="component" value="Unassembled WGS sequence"/>
</dbReference>
<comment type="catalytic activity">
    <reaction evidence="14 15">
        <text>DNA(n) + a 2'-deoxyribonucleoside 5'-triphosphate = DNA(n+1) + diphosphate</text>
        <dbReference type="Rhea" id="RHEA:22508"/>
        <dbReference type="Rhea" id="RHEA-COMP:17339"/>
        <dbReference type="Rhea" id="RHEA-COMP:17340"/>
        <dbReference type="ChEBI" id="CHEBI:33019"/>
        <dbReference type="ChEBI" id="CHEBI:61560"/>
        <dbReference type="ChEBI" id="CHEBI:173112"/>
        <dbReference type="EC" id="2.7.7.7"/>
    </reaction>
</comment>
<dbReference type="GO" id="GO:0003684">
    <property type="term" value="F:damaged DNA binding"/>
    <property type="evidence" value="ECO:0007669"/>
    <property type="project" value="InterPro"/>
</dbReference>
<dbReference type="HAMAP" id="MF_01113">
    <property type="entry name" value="DNApol_IV"/>
    <property type="match status" value="1"/>
</dbReference>
<dbReference type="SUPFAM" id="SSF100879">
    <property type="entry name" value="Lesion bypass DNA polymerase (Y-family), little finger domain"/>
    <property type="match status" value="1"/>
</dbReference>
<dbReference type="InterPro" id="IPR053848">
    <property type="entry name" value="IMS_HHH_1"/>
</dbReference>
<comment type="function">
    <text evidence="15">Poorly processive, error-prone DNA polymerase involved in untargeted mutagenesis. Copies undamaged DNA at stalled replication forks, which arise in vivo from mismatched or misaligned primer ends. These misaligned primers can be extended by PolIV. Exhibits no 3'-5' exonuclease (proofreading) activity. May be involved in translesional synthesis, in conjunction with the beta clamp from PolIII.</text>
</comment>
<dbReference type="SUPFAM" id="SSF56672">
    <property type="entry name" value="DNA/RNA polymerases"/>
    <property type="match status" value="1"/>
</dbReference>
<dbReference type="CDD" id="cd03586">
    <property type="entry name" value="PolY_Pol_IV_kappa"/>
    <property type="match status" value="1"/>
</dbReference>
<evidence type="ECO:0000256" key="2">
    <source>
        <dbReference type="ARBA" id="ARBA00010945"/>
    </source>
</evidence>
<comment type="similarity">
    <text evidence="2 15">Belongs to the DNA polymerase type-Y family.</text>
</comment>
<feature type="site" description="Substrate discrimination" evidence="15">
    <location>
        <position position="14"/>
    </location>
</feature>
<evidence type="ECO:0000256" key="14">
    <source>
        <dbReference type="ARBA" id="ARBA00049244"/>
    </source>
</evidence>
<evidence type="ECO:0000256" key="8">
    <source>
        <dbReference type="ARBA" id="ARBA00022723"/>
    </source>
</evidence>
<evidence type="ECO:0000256" key="7">
    <source>
        <dbReference type="ARBA" id="ARBA00022705"/>
    </source>
</evidence>
<dbReference type="GO" id="GO:0042276">
    <property type="term" value="P:error-prone translesion synthesis"/>
    <property type="evidence" value="ECO:0007669"/>
    <property type="project" value="TreeGrafter"/>
</dbReference>
<comment type="subcellular location">
    <subcellularLocation>
        <location evidence="1 15">Cytoplasm</location>
    </subcellularLocation>
</comment>
<dbReference type="PANTHER" id="PTHR11076">
    <property type="entry name" value="DNA REPAIR POLYMERASE UMUC / TRANSFERASE FAMILY MEMBER"/>
    <property type="match status" value="1"/>
</dbReference>
<dbReference type="EMBL" id="JAJVKT010000019">
    <property type="protein sequence ID" value="MCE7510034.1"/>
    <property type="molecule type" value="Genomic_DNA"/>
</dbReference>
<dbReference type="GO" id="GO:0000287">
    <property type="term" value="F:magnesium ion binding"/>
    <property type="evidence" value="ECO:0007669"/>
    <property type="project" value="UniProtKB-UniRule"/>
</dbReference>
<gene>
    <name evidence="15 18" type="primary">dinB</name>
    <name evidence="18" type="ORF">LZG35_15460</name>
</gene>
<comment type="cofactor">
    <cofactor evidence="15">
        <name>Mg(2+)</name>
        <dbReference type="ChEBI" id="CHEBI:18420"/>
    </cofactor>
    <text evidence="15">Binds 2 magnesium ions per subunit.</text>
</comment>
<evidence type="ECO:0000256" key="4">
    <source>
        <dbReference type="ARBA" id="ARBA00022490"/>
    </source>
</evidence>
<keyword evidence="3 15" id="KW-0515">Mutator protein</keyword>
<feature type="binding site" evidence="15">
    <location>
        <position position="104"/>
    </location>
    <ligand>
        <name>Mg(2+)</name>
        <dbReference type="ChEBI" id="CHEBI:18420"/>
    </ligand>
</feature>
<dbReference type="InterPro" id="IPR036775">
    <property type="entry name" value="DNA_pol_Y-fam_lit_finger_sf"/>
</dbReference>
<dbReference type="GO" id="GO:0006281">
    <property type="term" value="P:DNA repair"/>
    <property type="evidence" value="ECO:0007669"/>
    <property type="project" value="UniProtKB-UniRule"/>
</dbReference>
<dbReference type="InterPro" id="IPR022880">
    <property type="entry name" value="DNApol_IV"/>
</dbReference>
<keyword evidence="7 15" id="KW-0235">DNA replication</keyword>
<evidence type="ECO:0000256" key="15">
    <source>
        <dbReference type="HAMAP-Rule" id="MF_01113"/>
    </source>
</evidence>
<feature type="active site" evidence="15">
    <location>
        <position position="105"/>
    </location>
</feature>
<dbReference type="RefSeq" id="WP_022995585.1">
    <property type="nucleotide sequence ID" value="NZ_CBDDTQ010000006.1"/>
</dbReference>
<keyword evidence="10 15" id="KW-0460">Magnesium</keyword>